<keyword evidence="1" id="KW-1185">Reference proteome</keyword>
<dbReference type="WBParaSite" id="ALUE_0002068501-mRNA-1">
    <property type="protein sequence ID" value="ALUE_0002068501-mRNA-1"/>
    <property type="gene ID" value="ALUE_0002068501"/>
</dbReference>
<name>A0A0M3IPK7_ASCLU</name>
<protein>
    <submittedName>
        <fullName evidence="2">Recombinase</fullName>
    </submittedName>
</protein>
<proteinExistence type="predicted"/>
<sequence length="42" mass="5092">MVIEILMNEDLLTKDLQVINFLKDYEDVIQRKKAERTRKVKN</sequence>
<dbReference type="AlphaFoldDB" id="A0A0M3IPK7"/>
<reference evidence="2" key="1">
    <citation type="submission" date="2017-02" db="UniProtKB">
        <authorList>
            <consortium name="WormBaseParasite"/>
        </authorList>
    </citation>
    <scope>IDENTIFICATION</scope>
</reference>
<evidence type="ECO:0000313" key="2">
    <source>
        <dbReference type="WBParaSite" id="ALUE_0002068501-mRNA-1"/>
    </source>
</evidence>
<dbReference type="Proteomes" id="UP000036681">
    <property type="component" value="Unplaced"/>
</dbReference>
<accession>A0A0M3IPK7</accession>
<organism evidence="1 2">
    <name type="scientific">Ascaris lumbricoides</name>
    <name type="common">Giant roundworm</name>
    <dbReference type="NCBI Taxonomy" id="6252"/>
    <lineage>
        <taxon>Eukaryota</taxon>
        <taxon>Metazoa</taxon>
        <taxon>Ecdysozoa</taxon>
        <taxon>Nematoda</taxon>
        <taxon>Chromadorea</taxon>
        <taxon>Rhabditida</taxon>
        <taxon>Spirurina</taxon>
        <taxon>Ascaridomorpha</taxon>
        <taxon>Ascaridoidea</taxon>
        <taxon>Ascarididae</taxon>
        <taxon>Ascaris</taxon>
    </lineage>
</organism>
<evidence type="ECO:0000313" key="1">
    <source>
        <dbReference type="Proteomes" id="UP000036681"/>
    </source>
</evidence>